<proteinExistence type="predicted"/>
<evidence type="ECO:0000313" key="9">
    <source>
        <dbReference type="EMBL" id="KAK4034659.1"/>
    </source>
</evidence>
<dbReference type="GO" id="GO:0004842">
    <property type="term" value="F:ubiquitin-protein transferase activity"/>
    <property type="evidence" value="ECO:0007669"/>
    <property type="project" value="InterPro"/>
</dbReference>
<dbReference type="InterPro" id="IPR031127">
    <property type="entry name" value="E3_UB_ligase_RBR"/>
</dbReference>
<dbReference type="SUPFAM" id="SSF57850">
    <property type="entry name" value="RING/U-box"/>
    <property type="match status" value="2"/>
</dbReference>
<feature type="domain" description="RING-type" evidence="8">
    <location>
        <begin position="182"/>
        <end position="376"/>
    </location>
</feature>
<dbReference type="PROSITE" id="PS51873">
    <property type="entry name" value="TRIAD"/>
    <property type="match status" value="1"/>
</dbReference>
<feature type="region of interest" description="Disordered" evidence="7">
    <location>
        <begin position="157"/>
        <end position="178"/>
    </location>
</feature>
<keyword evidence="2" id="KW-0479">Metal-binding</keyword>
<evidence type="ECO:0000256" key="6">
    <source>
        <dbReference type="ARBA" id="ARBA00022833"/>
    </source>
</evidence>
<feature type="region of interest" description="Disordered" evidence="7">
    <location>
        <begin position="106"/>
        <end position="128"/>
    </location>
</feature>
<dbReference type="InterPro" id="IPR044066">
    <property type="entry name" value="TRIAD_supradom"/>
</dbReference>
<dbReference type="PANTHER" id="PTHR11685">
    <property type="entry name" value="RBR FAMILY RING FINGER AND IBR DOMAIN-CONTAINING"/>
    <property type="match status" value="1"/>
</dbReference>
<reference evidence="10" key="1">
    <citation type="journal article" date="2023" name="Mol. Phylogenet. Evol.">
        <title>Genome-scale phylogeny and comparative genomics of the fungal order Sordariales.</title>
        <authorList>
            <person name="Hensen N."/>
            <person name="Bonometti L."/>
            <person name="Westerberg I."/>
            <person name="Brannstrom I.O."/>
            <person name="Guillou S."/>
            <person name="Cros-Aarteil S."/>
            <person name="Calhoun S."/>
            <person name="Haridas S."/>
            <person name="Kuo A."/>
            <person name="Mondo S."/>
            <person name="Pangilinan J."/>
            <person name="Riley R."/>
            <person name="LaButti K."/>
            <person name="Andreopoulos B."/>
            <person name="Lipzen A."/>
            <person name="Chen C."/>
            <person name="Yan M."/>
            <person name="Daum C."/>
            <person name="Ng V."/>
            <person name="Clum A."/>
            <person name="Steindorff A."/>
            <person name="Ohm R.A."/>
            <person name="Martin F."/>
            <person name="Silar P."/>
            <person name="Natvig D.O."/>
            <person name="Lalanne C."/>
            <person name="Gautier V."/>
            <person name="Ament-Velasquez S.L."/>
            <person name="Kruys A."/>
            <person name="Hutchinson M.I."/>
            <person name="Powell A.J."/>
            <person name="Barry K."/>
            <person name="Miller A.N."/>
            <person name="Grigoriev I.V."/>
            <person name="Debuchy R."/>
            <person name="Gladieux P."/>
            <person name="Hiltunen Thoren M."/>
            <person name="Johannesson H."/>
        </authorList>
    </citation>
    <scope>NUCLEOTIDE SEQUENCE [LARGE SCALE GENOMIC DNA]</scope>
    <source>
        <strain evidence="10">CBS 284.82</strain>
    </source>
</reference>
<evidence type="ECO:0000313" key="10">
    <source>
        <dbReference type="Proteomes" id="UP001303115"/>
    </source>
</evidence>
<keyword evidence="5" id="KW-0833">Ubl conjugation pathway</keyword>
<name>A0AAN6PA94_9PEZI</name>
<keyword evidence="1" id="KW-0808">Transferase</keyword>
<accession>A0AAN6PA94</accession>
<dbReference type="InterPro" id="IPR017907">
    <property type="entry name" value="Znf_RING_CS"/>
</dbReference>
<dbReference type="CDD" id="cd22584">
    <property type="entry name" value="Rcat_RBR_unk"/>
    <property type="match status" value="1"/>
</dbReference>
<dbReference type="EMBL" id="MU854470">
    <property type="protein sequence ID" value="KAK4034659.1"/>
    <property type="molecule type" value="Genomic_DNA"/>
</dbReference>
<evidence type="ECO:0000259" key="8">
    <source>
        <dbReference type="PROSITE" id="PS51873"/>
    </source>
</evidence>
<organism evidence="9 10">
    <name type="scientific">Parachaetomium inaequale</name>
    <dbReference type="NCBI Taxonomy" id="2588326"/>
    <lineage>
        <taxon>Eukaryota</taxon>
        <taxon>Fungi</taxon>
        <taxon>Dikarya</taxon>
        <taxon>Ascomycota</taxon>
        <taxon>Pezizomycotina</taxon>
        <taxon>Sordariomycetes</taxon>
        <taxon>Sordariomycetidae</taxon>
        <taxon>Sordariales</taxon>
        <taxon>Chaetomiaceae</taxon>
        <taxon>Parachaetomium</taxon>
    </lineage>
</organism>
<evidence type="ECO:0000256" key="4">
    <source>
        <dbReference type="ARBA" id="ARBA00022771"/>
    </source>
</evidence>
<dbReference type="GO" id="GO:0008270">
    <property type="term" value="F:zinc ion binding"/>
    <property type="evidence" value="ECO:0007669"/>
    <property type="project" value="UniProtKB-KW"/>
</dbReference>
<dbReference type="AlphaFoldDB" id="A0AAN6PA94"/>
<feature type="compositionally biased region" description="Polar residues" evidence="7">
    <location>
        <begin position="118"/>
        <end position="128"/>
    </location>
</feature>
<dbReference type="Gene3D" id="1.20.120.1750">
    <property type="match status" value="1"/>
</dbReference>
<evidence type="ECO:0000256" key="5">
    <source>
        <dbReference type="ARBA" id="ARBA00022786"/>
    </source>
</evidence>
<comment type="caution">
    <text evidence="9">The sequence shown here is derived from an EMBL/GenBank/DDBJ whole genome shotgun (WGS) entry which is preliminary data.</text>
</comment>
<evidence type="ECO:0000256" key="1">
    <source>
        <dbReference type="ARBA" id="ARBA00022679"/>
    </source>
</evidence>
<evidence type="ECO:0000256" key="2">
    <source>
        <dbReference type="ARBA" id="ARBA00022723"/>
    </source>
</evidence>
<dbReference type="GO" id="GO:0016567">
    <property type="term" value="P:protein ubiquitination"/>
    <property type="evidence" value="ECO:0007669"/>
    <property type="project" value="InterPro"/>
</dbReference>
<dbReference type="PROSITE" id="PS00518">
    <property type="entry name" value="ZF_RING_1"/>
    <property type="match status" value="1"/>
</dbReference>
<keyword evidence="4" id="KW-0863">Zinc-finger</keyword>
<dbReference type="Proteomes" id="UP001303115">
    <property type="component" value="Unassembled WGS sequence"/>
</dbReference>
<gene>
    <name evidence="9" type="ORF">C8A01DRAFT_48995</name>
</gene>
<protein>
    <recommendedName>
        <fullName evidence="8">RING-type domain-containing protein</fullName>
    </recommendedName>
</protein>
<evidence type="ECO:0000256" key="7">
    <source>
        <dbReference type="SAM" id="MobiDB-lite"/>
    </source>
</evidence>
<keyword evidence="10" id="KW-1185">Reference proteome</keyword>
<keyword evidence="6" id="KW-0862">Zinc</keyword>
<sequence length="463" mass="51053">MDCLDGVDAQTLRLIIQTQLEDLQEIARAYAPKGKSRAGEHDARDDLIAAVDAYSADLTATAQVLADQAMGKSIAQAVDADADLISVALSEEDRLNQDRDLAFSLSGQQRSAADRRQSVSQQSFMSATTDEDTLERLRVLNGSSAFPTGLHHFEQTDAGRAESSSWAQSRRHGQIPGPPTAKPVTRICVACTDQHLIPNLITSLSCSHEYCQGCLKALFAASFTDETLFPPKCCRQPIPIDDCRALLTPAIVGQFNAKKLEFDTPNRTYCHVQACSAFVPPQFVSAGVAYCAQPGCSGRTCAVCKGASHVGHDCPEDPATQDMLGLAAERGWQRCKPCGRFVELTTGCNHITCRCGAQFCYVCGETWKTCRCDQWDEDNLLERATANVDRNVGAQPIANRQRADLVERERANLMENHQCGHASWTSRTGRYQCEECDDTLRSFIYECRQCSIMVCRRCRFNRL</sequence>
<keyword evidence="3" id="KW-0677">Repeat</keyword>
<evidence type="ECO:0000256" key="3">
    <source>
        <dbReference type="ARBA" id="ARBA00022737"/>
    </source>
</evidence>